<keyword evidence="2" id="KW-1185">Reference proteome</keyword>
<dbReference type="RefSeq" id="WP_379316891.1">
    <property type="nucleotide sequence ID" value="NZ_JBHTLM010000002.1"/>
</dbReference>
<keyword evidence="1" id="KW-0560">Oxidoreductase</keyword>
<name>A0ABW3RT79_9BACL</name>
<dbReference type="PRINTS" id="PR00411">
    <property type="entry name" value="PNDRDTASEI"/>
</dbReference>
<proteinExistence type="predicted"/>
<dbReference type="SUPFAM" id="SSF51905">
    <property type="entry name" value="FAD/NAD(P)-binding domain"/>
    <property type="match status" value="1"/>
</dbReference>
<dbReference type="Proteomes" id="UP001597262">
    <property type="component" value="Unassembled WGS sequence"/>
</dbReference>
<comment type="caution">
    <text evidence="1">The sequence shown here is derived from an EMBL/GenBank/DDBJ whole genome shotgun (WGS) entry which is preliminary data.</text>
</comment>
<reference evidence="2" key="1">
    <citation type="journal article" date="2019" name="Int. J. Syst. Evol. Microbiol.">
        <title>The Global Catalogue of Microorganisms (GCM) 10K type strain sequencing project: providing services to taxonomists for standard genome sequencing and annotation.</title>
        <authorList>
            <consortium name="The Broad Institute Genomics Platform"/>
            <consortium name="The Broad Institute Genome Sequencing Center for Infectious Disease"/>
            <person name="Wu L."/>
            <person name="Ma J."/>
        </authorList>
    </citation>
    <scope>NUCLEOTIDE SEQUENCE [LARGE SCALE GENOMIC DNA]</scope>
    <source>
        <strain evidence="2">CCUG 59189</strain>
    </source>
</reference>
<gene>
    <name evidence="1" type="ORF">ACFQ3W_04120</name>
</gene>
<dbReference type="EMBL" id="JBHTLM010000002">
    <property type="protein sequence ID" value="MFD1175487.1"/>
    <property type="molecule type" value="Genomic_DNA"/>
</dbReference>
<sequence>MEIAIMGAGLSGLACAIQLEKYGISPMILERRSRVGDRFINGEILLSIFSRPVRDDITFLADRHQIYLHPTANISEFIVHSVNEKATLTGPFGFSNIRGRHENSFESQLAKQVKTKIQFQSEYTYEQLVKEFTHVIVATGDAGYAEAVQNYQTDLTVTLKGATVEGDFSRYQVMCWLDDRFAPKGYGYLIPFSEKEANITIGFPDHEEGSLDNLKEKWSRFYEQVCTDLDQNLKITDEFEINRYVIGQCSMPRIGNSFFTGNCFGSVMPLFGFGQLPAILTGIYAAEDLVGGMAYIEATEPLRQSYYRSMTLRKAFQSMGDSAKDIMVRSLSGRLGERLLTTKVDVLNLAARLLRPFVKQ</sequence>
<dbReference type="GO" id="GO:0016491">
    <property type="term" value="F:oxidoreductase activity"/>
    <property type="evidence" value="ECO:0007669"/>
    <property type="project" value="UniProtKB-KW"/>
</dbReference>
<dbReference type="EC" id="1.-.-.-" evidence="1"/>
<dbReference type="InterPro" id="IPR036188">
    <property type="entry name" value="FAD/NAD-bd_sf"/>
</dbReference>
<accession>A0ABW3RT79</accession>
<organism evidence="1 2">
    <name type="scientific">Paenibacillus puldeungensis</name>
    <dbReference type="NCBI Taxonomy" id="696536"/>
    <lineage>
        <taxon>Bacteria</taxon>
        <taxon>Bacillati</taxon>
        <taxon>Bacillota</taxon>
        <taxon>Bacilli</taxon>
        <taxon>Bacillales</taxon>
        <taxon>Paenibacillaceae</taxon>
        <taxon>Paenibacillus</taxon>
    </lineage>
</organism>
<dbReference type="Gene3D" id="3.50.50.60">
    <property type="entry name" value="FAD/NAD(P)-binding domain"/>
    <property type="match status" value="1"/>
</dbReference>
<evidence type="ECO:0000313" key="1">
    <source>
        <dbReference type="EMBL" id="MFD1175487.1"/>
    </source>
</evidence>
<dbReference type="Pfam" id="PF13450">
    <property type="entry name" value="NAD_binding_8"/>
    <property type="match status" value="1"/>
</dbReference>
<evidence type="ECO:0000313" key="2">
    <source>
        <dbReference type="Proteomes" id="UP001597262"/>
    </source>
</evidence>
<protein>
    <submittedName>
        <fullName evidence="1">NAD(P)/FAD-dependent oxidoreductase</fullName>
        <ecNumber evidence="1">1.-.-.-</ecNumber>
    </submittedName>
</protein>